<evidence type="ECO:0000313" key="7">
    <source>
        <dbReference type="EMBL" id="CAB4363320.1"/>
    </source>
</evidence>
<feature type="transmembrane region" description="Helical" evidence="5">
    <location>
        <begin position="254"/>
        <end position="274"/>
    </location>
</feature>
<protein>
    <submittedName>
        <fullName evidence="9">Unannotated protein</fullName>
    </submittedName>
</protein>
<dbReference type="Gene3D" id="1.20.144.10">
    <property type="entry name" value="Phosphatidic acid phosphatase type 2/haloperoxidase"/>
    <property type="match status" value="1"/>
</dbReference>
<comment type="subcellular location">
    <subcellularLocation>
        <location evidence="1">Membrane</location>
        <topology evidence="1">Multi-pass membrane protein</topology>
    </subcellularLocation>
</comment>
<evidence type="ECO:0000256" key="5">
    <source>
        <dbReference type="SAM" id="Phobius"/>
    </source>
</evidence>
<feature type="transmembrane region" description="Helical" evidence="5">
    <location>
        <begin position="163"/>
        <end position="180"/>
    </location>
</feature>
<dbReference type="EMBL" id="CAESGF010000005">
    <property type="protein sequence ID" value="CAB4363320.1"/>
    <property type="molecule type" value="Genomic_DNA"/>
</dbReference>
<feature type="transmembrane region" description="Helical" evidence="5">
    <location>
        <begin position="192"/>
        <end position="213"/>
    </location>
</feature>
<dbReference type="EMBL" id="CAFAAV010000066">
    <property type="protein sequence ID" value="CAB4815939.1"/>
    <property type="molecule type" value="Genomic_DNA"/>
</dbReference>
<dbReference type="SUPFAM" id="SSF48317">
    <property type="entry name" value="Acid phosphatase/Vanadium-dependent haloperoxidase"/>
    <property type="match status" value="1"/>
</dbReference>
<feature type="transmembrane region" description="Helical" evidence="5">
    <location>
        <begin position="60"/>
        <end position="77"/>
    </location>
</feature>
<accession>A0A6J6Z3D4</accession>
<evidence type="ECO:0000256" key="2">
    <source>
        <dbReference type="ARBA" id="ARBA00022692"/>
    </source>
</evidence>
<dbReference type="EMBL" id="CAEZYF010000014">
    <property type="protein sequence ID" value="CAB4731375.1"/>
    <property type="molecule type" value="Genomic_DNA"/>
</dbReference>
<dbReference type="InterPro" id="IPR036938">
    <property type="entry name" value="PAP2/HPO_sf"/>
</dbReference>
<evidence type="ECO:0000256" key="4">
    <source>
        <dbReference type="ARBA" id="ARBA00023136"/>
    </source>
</evidence>
<evidence type="ECO:0000313" key="10">
    <source>
        <dbReference type="EMBL" id="CAB4849978.1"/>
    </source>
</evidence>
<keyword evidence="3 5" id="KW-1133">Transmembrane helix</keyword>
<feature type="domain" description="Inositolphosphotransferase Aur1/Ipt1" evidence="6">
    <location>
        <begin position="140"/>
        <end position="320"/>
    </location>
</feature>
<organism evidence="9">
    <name type="scientific">freshwater metagenome</name>
    <dbReference type="NCBI Taxonomy" id="449393"/>
    <lineage>
        <taxon>unclassified sequences</taxon>
        <taxon>metagenomes</taxon>
        <taxon>ecological metagenomes</taxon>
    </lineage>
</organism>
<name>A0A6J6Z3D4_9ZZZZ</name>
<evidence type="ECO:0000313" key="12">
    <source>
        <dbReference type="EMBL" id="CAB4971872.1"/>
    </source>
</evidence>
<proteinExistence type="predicted"/>
<evidence type="ECO:0000313" key="11">
    <source>
        <dbReference type="EMBL" id="CAB4926394.1"/>
    </source>
</evidence>
<dbReference type="AlphaFoldDB" id="A0A6J6Z3D4"/>
<keyword evidence="2 5" id="KW-0812">Transmembrane</keyword>
<evidence type="ECO:0000313" key="8">
    <source>
        <dbReference type="EMBL" id="CAB4731375.1"/>
    </source>
</evidence>
<evidence type="ECO:0000256" key="1">
    <source>
        <dbReference type="ARBA" id="ARBA00004141"/>
    </source>
</evidence>
<dbReference type="InterPro" id="IPR026841">
    <property type="entry name" value="Aur1/Ipt1"/>
</dbReference>
<sequence>MSISVDEMPTPPSASERTPLRAVVPIDVLRPVRITLMFAYLAIYLWWLRFRGLPIDRISVAISVGIFLVCAFVGRSWRTWGVLLLDSMGYCVMWLAYERTRGAADEGISFFGLFRVKFPLQVESMRNIDRVLSFGYDPNVVLQHHFFHRGVVRWYDVVASTTYMTHFVVPIVVMAALWAVSHRQWARYMKRFATLLGAGCLLFVVLPTAPPWMVSKNYHLIGSIQRPINYLGFYHLGFKGFTNDYKVQLSNGNAVAAMPSLHASFALIVPLFFLPWIRPKWLKAIVLTFPLIMLTSLVYFGEHWIIDGLAGWALTFASFWFWGRMEQRTRRNRAGRARAVLEPVEPVLT</sequence>
<feature type="transmembrane region" description="Helical" evidence="5">
    <location>
        <begin position="28"/>
        <end position="48"/>
    </location>
</feature>
<dbReference type="EMBL" id="CAFBIY010000045">
    <property type="protein sequence ID" value="CAB4849978.1"/>
    <property type="molecule type" value="Genomic_DNA"/>
</dbReference>
<dbReference type="InterPro" id="IPR052185">
    <property type="entry name" value="IPC_Synthase-Related"/>
</dbReference>
<dbReference type="GO" id="GO:0016020">
    <property type="term" value="C:membrane"/>
    <property type="evidence" value="ECO:0007669"/>
    <property type="project" value="UniProtKB-SubCell"/>
</dbReference>
<gene>
    <name evidence="8" type="ORF">UFOPK2656_02140</name>
    <name evidence="9" type="ORF">UFOPK3099_01068</name>
    <name evidence="10" type="ORF">UFOPK3267_01039</name>
    <name evidence="11" type="ORF">UFOPK3651_01197</name>
    <name evidence="12" type="ORF">UFOPK3931_00190</name>
    <name evidence="7" type="ORF">UFOPK4189_01102</name>
</gene>
<feature type="transmembrane region" description="Helical" evidence="5">
    <location>
        <begin position="305"/>
        <end position="323"/>
    </location>
</feature>
<keyword evidence="4 5" id="KW-0472">Membrane</keyword>
<feature type="transmembrane region" description="Helical" evidence="5">
    <location>
        <begin position="281"/>
        <end position="299"/>
    </location>
</feature>
<reference evidence="9" key="1">
    <citation type="submission" date="2020-05" db="EMBL/GenBank/DDBJ databases">
        <authorList>
            <person name="Chiriac C."/>
            <person name="Salcher M."/>
            <person name="Ghai R."/>
            <person name="Kavagutti S V."/>
        </authorList>
    </citation>
    <scope>NUCLEOTIDE SEQUENCE</scope>
</reference>
<evidence type="ECO:0000313" key="9">
    <source>
        <dbReference type="EMBL" id="CAB4815939.1"/>
    </source>
</evidence>
<evidence type="ECO:0000259" key="6">
    <source>
        <dbReference type="Pfam" id="PF14378"/>
    </source>
</evidence>
<dbReference type="PANTHER" id="PTHR31310">
    <property type="match status" value="1"/>
</dbReference>
<evidence type="ECO:0000256" key="3">
    <source>
        <dbReference type="ARBA" id="ARBA00022989"/>
    </source>
</evidence>
<dbReference type="PANTHER" id="PTHR31310:SF7">
    <property type="entry name" value="PA-PHOSPHATASE RELATED-FAMILY PROTEIN DDB_G0268928"/>
    <property type="match status" value="1"/>
</dbReference>
<dbReference type="EMBL" id="CAFBMT010000005">
    <property type="protein sequence ID" value="CAB4926394.1"/>
    <property type="molecule type" value="Genomic_DNA"/>
</dbReference>
<dbReference type="Pfam" id="PF14378">
    <property type="entry name" value="PAP2_3"/>
    <property type="match status" value="1"/>
</dbReference>
<dbReference type="CDD" id="cd03386">
    <property type="entry name" value="PAP2_Aur1_like"/>
    <property type="match status" value="1"/>
</dbReference>
<dbReference type="EMBL" id="CAFBOL010000003">
    <property type="protein sequence ID" value="CAB4971872.1"/>
    <property type="molecule type" value="Genomic_DNA"/>
</dbReference>